<keyword evidence="3" id="KW-1133">Transmembrane helix</keyword>
<keyword evidence="3" id="KW-0812">Transmembrane</keyword>
<proteinExistence type="predicted"/>
<sequence length="914" mass="100643">MSKSSSTKVALLIALMAMSVPSFAVTNSLNEFGNETARLATFDNAQGETSFALSISPQVDSRKQLASDIVIFVDTSASQTGVFKKDSIATLKHLMTGLTRDDRVKLVAMDIDPVDLTNGFVRVDSPEIANALAKLENRVALGSTDIGAMVDSTVNQFTNDSKRNRNVIYIGDGVSRDGFLNNSQFVKAISAMTKNHISFSSYAIGPERNIELMAALANNTGGNLYIDSDDDAAMKNGAKGLAQTVHGSVFWPTKSQFSENVNEVYPAQVPPLRTDRDTVLIGSLSGHGDVEIIIDGQINGQPVRMNWPLTTEKSSIDFAFLPKLVDMARQDKGLTLPTLGSAGLREMARVMSNNARELAKMGSQALVNGDTESAKILAEAAINSDPNDPIAEALSQVAAKVGNTGPIEITPESPVDATPKQDEDKAKQGQTDNKTTETQDQGDLILNGNKPSKQEMDDLINSGRKQSNALILTEEDRIRVINDRFRARVQYELQRARAEMSDSPGQAVDRVKSMLDVLDQTVDLSAENQVDLRARLESALMEARRRKMEFDDAIALAQQNEAAALEITRTIDEYELNQAEIGMLINRFESLLKEPTVNLQQRMTNYRNAEEVAFLAFELNPEMPEAVAATEMGRIVVNQTLQWQMRRDRQTAFINSLYLAERAGVGLLKPDQPLTFPDAAEWARKKAMRAKYQDVRLDGNENDEKILRALNEPFDAEYDETPFIEVMDELRDNYKINVVLDQSAKDDSLTEDDPITFKVTGIRLKNALRLMLKEKNATFIVRDETLQIISLDVASDPEYFVTNVYNVGDLIAPRSNFGGRVLAAAVAVWAAAAWAAAAWAAAAWAAAAWAAAAWVAACSAFRTNLKLRLPLLLRRRKTKLPDGPSQLQPRKAPHPRKLGVHTSAIPILPQRWFV</sequence>
<keyword evidence="3" id="KW-0472">Membrane</keyword>
<feature type="coiled-coil region" evidence="1">
    <location>
        <begin position="526"/>
        <end position="560"/>
    </location>
</feature>
<keyword evidence="4" id="KW-0732">Signal</keyword>
<feature type="region of interest" description="Disordered" evidence="2">
    <location>
        <begin position="404"/>
        <end position="454"/>
    </location>
</feature>
<dbReference type="CDD" id="cd00198">
    <property type="entry name" value="vWFA"/>
    <property type="match status" value="1"/>
</dbReference>
<feature type="signal peptide" evidence="4">
    <location>
        <begin position="1"/>
        <end position="24"/>
    </location>
</feature>
<evidence type="ECO:0000256" key="2">
    <source>
        <dbReference type="SAM" id="MobiDB-lite"/>
    </source>
</evidence>
<accession>A9LGP8</accession>
<dbReference type="InterPro" id="IPR036465">
    <property type="entry name" value="vWFA_dom_sf"/>
</dbReference>
<feature type="transmembrane region" description="Helical" evidence="3">
    <location>
        <begin position="828"/>
        <end position="861"/>
    </location>
</feature>
<organism evidence="6">
    <name type="scientific">uncultured planctomycete 5H12</name>
    <dbReference type="NCBI Taxonomy" id="455067"/>
    <lineage>
        <taxon>Bacteria</taxon>
        <taxon>Pseudomonadati</taxon>
        <taxon>Planctomycetota</taxon>
        <taxon>Planctomycetia</taxon>
        <taxon>Planctomycetales</taxon>
        <taxon>environmental samples</taxon>
    </lineage>
</organism>
<name>A9LGP8_9BACT</name>
<keyword evidence="1" id="KW-0175">Coiled coil</keyword>
<evidence type="ECO:0000256" key="1">
    <source>
        <dbReference type="SAM" id="Coils"/>
    </source>
</evidence>
<evidence type="ECO:0000259" key="5">
    <source>
        <dbReference type="PROSITE" id="PS50234"/>
    </source>
</evidence>
<dbReference type="PROSITE" id="PS50234">
    <property type="entry name" value="VWFA"/>
    <property type="match status" value="1"/>
</dbReference>
<dbReference type="AlphaFoldDB" id="A9LGP8"/>
<dbReference type="Pfam" id="PF13768">
    <property type="entry name" value="VWA_3"/>
    <property type="match status" value="1"/>
</dbReference>
<dbReference type="SUPFAM" id="SSF53300">
    <property type="entry name" value="vWA-like"/>
    <property type="match status" value="1"/>
</dbReference>
<feature type="domain" description="VWFA" evidence="5">
    <location>
        <begin position="68"/>
        <end position="245"/>
    </location>
</feature>
<feature type="compositionally biased region" description="Polar residues" evidence="2">
    <location>
        <begin position="428"/>
        <end position="441"/>
    </location>
</feature>
<protein>
    <submittedName>
        <fullName evidence="6">Hypothetical secreted protein</fullName>
    </submittedName>
</protein>
<reference evidence="6" key="1">
    <citation type="journal article" date="2007" name="ISME J.">
        <title>Fosmids of novel marine Planctomycetes from the Namibian and Oregon coast upwelling systems and their cross-comparison with planctomycete genomes.</title>
        <authorList>
            <person name="Woebken D."/>
            <person name="Teeling H."/>
            <person name="Wecker P."/>
            <person name="Dumitriu A."/>
            <person name="Kostadinov I."/>
            <person name="DeLong E.F."/>
            <person name="Amann R."/>
            <person name="Gloeckner F.O."/>
        </authorList>
    </citation>
    <scope>NUCLEOTIDE SEQUENCE</scope>
</reference>
<feature type="chain" id="PRO_5002738083" evidence="4">
    <location>
        <begin position="25"/>
        <end position="914"/>
    </location>
</feature>
<gene>
    <name evidence="6" type="ORF">5H12_7</name>
</gene>
<dbReference type="Gene3D" id="3.40.50.410">
    <property type="entry name" value="von Willebrand factor, type A domain"/>
    <property type="match status" value="1"/>
</dbReference>
<evidence type="ECO:0000256" key="3">
    <source>
        <dbReference type="SAM" id="Phobius"/>
    </source>
</evidence>
<evidence type="ECO:0000256" key="4">
    <source>
        <dbReference type="SAM" id="SignalP"/>
    </source>
</evidence>
<evidence type="ECO:0000313" key="6">
    <source>
        <dbReference type="EMBL" id="ABX10569.1"/>
    </source>
</evidence>
<dbReference type="InterPro" id="IPR002035">
    <property type="entry name" value="VWF_A"/>
</dbReference>
<dbReference type="EMBL" id="EF591884">
    <property type="protein sequence ID" value="ABX10569.1"/>
    <property type="molecule type" value="Genomic_DNA"/>
</dbReference>